<keyword evidence="3" id="KW-0813">Transport</keyword>
<dbReference type="CDD" id="cd13136">
    <property type="entry name" value="MATE_DinF_like"/>
    <property type="match status" value="1"/>
</dbReference>
<dbReference type="Pfam" id="PF01554">
    <property type="entry name" value="MatE"/>
    <property type="match status" value="2"/>
</dbReference>
<dbReference type="InterPro" id="IPR002528">
    <property type="entry name" value="MATE_fam"/>
</dbReference>
<feature type="transmembrane region" description="Helical" evidence="8">
    <location>
        <begin position="277"/>
        <end position="297"/>
    </location>
</feature>
<feature type="transmembrane region" description="Helical" evidence="8">
    <location>
        <begin position="190"/>
        <end position="214"/>
    </location>
</feature>
<dbReference type="EMBL" id="QHKO01000013">
    <property type="protein sequence ID" value="RAL20186.1"/>
    <property type="molecule type" value="Genomic_DNA"/>
</dbReference>
<comment type="similarity">
    <text evidence="2">Belongs to the multi antimicrobial extrusion (MATE) (TC 2.A.66.1) family.</text>
</comment>
<feature type="transmembrane region" description="Helical" evidence="8">
    <location>
        <begin position="134"/>
        <end position="153"/>
    </location>
</feature>
<dbReference type="PANTHER" id="PTHR42893:SF46">
    <property type="entry name" value="PROTEIN DETOXIFICATION 44, CHLOROPLASTIC"/>
    <property type="match status" value="1"/>
</dbReference>
<dbReference type="Proteomes" id="UP000249169">
    <property type="component" value="Unassembled WGS sequence"/>
</dbReference>
<evidence type="ECO:0000256" key="4">
    <source>
        <dbReference type="ARBA" id="ARBA00022475"/>
    </source>
</evidence>
<evidence type="ECO:0000256" key="7">
    <source>
        <dbReference type="ARBA" id="ARBA00023136"/>
    </source>
</evidence>
<dbReference type="NCBIfam" id="TIGR00797">
    <property type="entry name" value="matE"/>
    <property type="match status" value="1"/>
</dbReference>
<proteinExistence type="inferred from homology"/>
<feature type="transmembrane region" description="Helical" evidence="8">
    <location>
        <begin position="12"/>
        <end position="28"/>
    </location>
</feature>
<evidence type="ECO:0000256" key="1">
    <source>
        <dbReference type="ARBA" id="ARBA00004651"/>
    </source>
</evidence>
<keyword evidence="5 8" id="KW-0812">Transmembrane</keyword>
<dbReference type="GO" id="GO:0042910">
    <property type="term" value="F:xenobiotic transmembrane transporter activity"/>
    <property type="evidence" value="ECO:0007669"/>
    <property type="project" value="InterPro"/>
</dbReference>
<evidence type="ECO:0000256" key="2">
    <source>
        <dbReference type="ARBA" id="ARBA00010199"/>
    </source>
</evidence>
<sequence>MHTLLPLKHPHDRAILAMAIPAIGSLAIDPLVSLVDTIFVGHLGTAELAALGINSAIFAMAFIIFNFLAYATTPKIAEHLGRNRPEEASQVVAHALWLATFCGVLMTGLLLVAANPILDLMGAQGAVLKPAQTYLHIRAFAGPALLISTAAHGAFRGIQDTRTPLWVTALLNLINLVLDPLLIFGFGLGIAGAAAATVAAQWTGALIFVWLLVLRRRGPLHVPRIGPSIAGMLPLLRVGSALLLRTGALVGTMTLATAVAARQGTQAVAAHQVANQIWGFFALLIDALAIAGQALLAGFIGRGDIAQARALGNRLLQWGLACGLTLGIGIWLTGAWIAPIFTSDTELVALILTLIPFVALLQPLNAAVFVWDGLFMGTQAFRFLALAMLISTAVAASILAATHALGWGLFGVWSAITALMLVRAITLGLPWWLKRVPGLDTAP</sequence>
<feature type="transmembrane region" description="Helical" evidence="8">
    <location>
        <begin position="383"/>
        <end position="404"/>
    </location>
</feature>
<reference evidence="9 10" key="1">
    <citation type="submission" date="2018-05" db="EMBL/GenBank/DDBJ databases">
        <title>Lujinxingia marina gen. nov. sp. nov., a new facultative anaerobic member of the class Deltaproteobacteria, and proposal of Lujinxingaceae fam. nov.</title>
        <authorList>
            <person name="Li C.-M."/>
        </authorList>
    </citation>
    <scope>NUCLEOTIDE SEQUENCE [LARGE SCALE GENOMIC DNA]</scope>
    <source>
        <strain evidence="9 10">B210</strain>
    </source>
</reference>
<feature type="transmembrane region" description="Helical" evidence="8">
    <location>
        <begin position="91"/>
        <end position="114"/>
    </location>
</feature>
<dbReference type="AlphaFoldDB" id="A0A328C0T4"/>
<dbReference type="OrthoDB" id="9789527at2"/>
<dbReference type="PANTHER" id="PTHR42893">
    <property type="entry name" value="PROTEIN DETOXIFICATION 44, CHLOROPLASTIC-RELATED"/>
    <property type="match status" value="1"/>
</dbReference>
<evidence type="ECO:0000256" key="5">
    <source>
        <dbReference type="ARBA" id="ARBA00022692"/>
    </source>
</evidence>
<comment type="caution">
    <text evidence="9">The sequence shown here is derived from an EMBL/GenBank/DDBJ whole genome shotgun (WGS) entry which is preliminary data.</text>
</comment>
<feature type="transmembrane region" description="Helical" evidence="8">
    <location>
        <begin position="318"/>
        <end position="341"/>
    </location>
</feature>
<keyword evidence="6 8" id="KW-1133">Transmembrane helix</keyword>
<feature type="transmembrane region" description="Helical" evidence="8">
    <location>
        <begin position="410"/>
        <end position="433"/>
    </location>
</feature>
<evidence type="ECO:0000256" key="8">
    <source>
        <dbReference type="SAM" id="Phobius"/>
    </source>
</evidence>
<gene>
    <name evidence="9" type="ORF">DL240_18380</name>
</gene>
<dbReference type="RefSeq" id="WP_111731363.1">
    <property type="nucleotide sequence ID" value="NZ_QHKO01000013.1"/>
</dbReference>
<feature type="transmembrane region" description="Helical" evidence="8">
    <location>
        <begin position="48"/>
        <end position="70"/>
    </location>
</feature>
<protein>
    <submittedName>
        <fullName evidence="9">MATE family efflux transporter</fullName>
    </submittedName>
</protein>
<keyword evidence="10" id="KW-1185">Reference proteome</keyword>
<organism evidence="9 10">
    <name type="scientific">Lujinxingia litoralis</name>
    <dbReference type="NCBI Taxonomy" id="2211119"/>
    <lineage>
        <taxon>Bacteria</taxon>
        <taxon>Deltaproteobacteria</taxon>
        <taxon>Bradymonadales</taxon>
        <taxon>Lujinxingiaceae</taxon>
        <taxon>Lujinxingia</taxon>
    </lineage>
</organism>
<evidence type="ECO:0000313" key="9">
    <source>
        <dbReference type="EMBL" id="RAL20186.1"/>
    </source>
</evidence>
<dbReference type="PIRSF" id="PIRSF006603">
    <property type="entry name" value="DinF"/>
    <property type="match status" value="1"/>
</dbReference>
<accession>A0A328C0T4</accession>
<comment type="subcellular location">
    <subcellularLocation>
        <location evidence="1">Cell membrane</location>
        <topology evidence="1">Multi-pass membrane protein</topology>
    </subcellularLocation>
</comment>
<evidence type="ECO:0000256" key="3">
    <source>
        <dbReference type="ARBA" id="ARBA00022448"/>
    </source>
</evidence>
<keyword evidence="7 8" id="KW-0472">Membrane</keyword>
<name>A0A328C0T4_9DELT</name>
<evidence type="ECO:0000256" key="6">
    <source>
        <dbReference type="ARBA" id="ARBA00022989"/>
    </source>
</evidence>
<dbReference type="GO" id="GO:0005886">
    <property type="term" value="C:plasma membrane"/>
    <property type="evidence" value="ECO:0007669"/>
    <property type="project" value="UniProtKB-SubCell"/>
</dbReference>
<feature type="transmembrane region" description="Helical" evidence="8">
    <location>
        <begin position="165"/>
        <end position="184"/>
    </location>
</feature>
<feature type="transmembrane region" description="Helical" evidence="8">
    <location>
        <begin position="235"/>
        <end position="257"/>
    </location>
</feature>
<dbReference type="InterPro" id="IPR044644">
    <property type="entry name" value="DinF-like"/>
</dbReference>
<evidence type="ECO:0000313" key="10">
    <source>
        <dbReference type="Proteomes" id="UP000249169"/>
    </source>
</evidence>
<feature type="transmembrane region" description="Helical" evidence="8">
    <location>
        <begin position="347"/>
        <end position="371"/>
    </location>
</feature>
<dbReference type="InterPro" id="IPR048279">
    <property type="entry name" value="MdtK-like"/>
</dbReference>
<keyword evidence="4" id="KW-1003">Cell membrane</keyword>
<dbReference type="GO" id="GO:0015297">
    <property type="term" value="F:antiporter activity"/>
    <property type="evidence" value="ECO:0007669"/>
    <property type="project" value="InterPro"/>
</dbReference>